<reference evidence="3" key="1">
    <citation type="journal article" date="2019" name="Int. J. Syst. Evol. Microbiol.">
        <title>The Global Catalogue of Microorganisms (GCM) 10K type strain sequencing project: providing services to taxonomists for standard genome sequencing and annotation.</title>
        <authorList>
            <consortium name="The Broad Institute Genomics Platform"/>
            <consortium name="The Broad Institute Genome Sequencing Center for Infectious Disease"/>
            <person name="Wu L."/>
            <person name="Ma J."/>
        </authorList>
    </citation>
    <scope>NUCLEOTIDE SEQUENCE [LARGE SCALE GENOMIC DNA]</scope>
    <source>
        <strain evidence="3">JCM 11117</strain>
    </source>
</reference>
<evidence type="ECO:0000313" key="2">
    <source>
        <dbReference type="EMBL" id="GAA0935704.1"/>
    </source>
</evidence>
<gene>
    <name evidence="2" type="ORF">GCM10009559_27430</name>
</gene>
<feature type="region of interest" description="Disordered" evidence="1">
    <location>
        <begin position="1"/>
        <end position="34"/>
    </location>
</feature>
<sequence>MTSSRAASSLLVHEGRVASSATSRRSRADELITPPLQVGNVERTLRPGGDDPRSVLEQRGEHAGLVGAHDFGRGFYPMLQQVYADRLKTWADWQDLSAEAHGGLDQDR</sequence>
<keyword evidence="3" id="KW-1185">Reference proteome</keyword>
<proteinExistence type="predicted"/>
<organism evidence="2 3">
    <name type="scientific">Pseudonocardia zijingensis</name>
    <dbReference type="NCBI Taxonomy" id="153376"/>
    <lineage>
        <taxon>Bacteria</taxon>
        <taxon>Bacillati</taxon>
        <taxon>Actinomycetota</taxon>
        <taxon>Actinomycetes</taxon>
        <taxon>Pseudonocardiales</taxon>
        <taxon>Pseudonocardiaceae</taxon>
        <taxon>Pseudonocardia</taxon>
    </lineage>
</organism>
<comment type="caution">
    <text evidence="2">The sequence shown here is derived from an EMBL/GenBank/DDBJ whole genome shotgun (WGS) entry which is preliminary data.</text>
</comment>
<accession>A0ABP4AGV7</accession>
<name>A0ABP4AGV7_9PSEU</name>
<protein>
    <submittedName>
        <fullName evidence="2">Uncharacterized protein</fullName>
    </submittedName>
</protein>
<dbReference type="Proteomes" id="UP001499967">
    <property type="component" value="Unassembled WGS sequence"/>
</dbReference>
<evidence type="ECO:0000313" key="3">
    <source>
        <dbReference type="Proteomes" id="UP001499967"/>
    </source>
</evidence>
<evidence type="ECO:0000256" key="1">
    <source>
        <dbReference type="SAM" id="MobiDB-lite"/>
    </source>
</evidence>
<dbReference type="EMBL" id="BAAAHP010000075">
    <property type="protein sequence ID" value="GAA0935704.1"/>
    <property type="molecule type" value="Genomic_DNA"/>
</dbReference>